<dbReference type="Pfam" id="PF00595">
    <property type="entry name" value="PDZ"/>
    <property type="match status" value="1"/>
</dbReference>
<accession>A0A482WSP2</accession>
<dbReference type="PANTHER" id="PTHR46150">
    <property type="entry name" value="RHO GTPASE-ACTIVATING PROTEIN 100F"/>
    <property type="match status" value="1"/>
</dbReference>
<feature type="compositionally biased region" description="Polar residues" evidence="2">
    <location>
        <begin position="532"/>
        <end position="545"/>
    </location>
</feature>
<dbReference type="CDD" id="cd00030">
    <property type="entry name" value="C2"/>
    <property type="match status" value="1"/>
</dbReference>
<dbReference type="SUPFAM" id="SSF48350">
    <property type="entry name" value="GTPase activation domain, GAP"/>
    <property type="match status" value="1"/>
</dbReference>
<feature type="compositionally biased region" description="Acidic residues" evidence="2">
    <location>
        <begin position="1250"/>
        <end position="1261"/>
    </location>
</feature>
<dbReference type="SMART" id="SM00239">
    <property type="entry name" value="C2"/>
    <property type="match status" value="1"/>
</dbReference>
<dbReference type="InterPro" id="IPR001478">
    <property type="entry name" value="PDZ"/>
</dbReference>
<dbReference type="GO" id="GO:0097060">
    <property type="term" value="C:synaptic membrane"/>
    <property type="evidence" value="ECO:0007669"/>
    <property type="project" value="TreeGrafter"/>
</dbReference>
<feature type="compositionally biased region" description="Gly residues" evidence="2">
    <location>
        <begin position="493"/>
        <end position="516"/>
    </location>
</feature>
<keyword evidence="1" id="KW-0343">GTPase activation</keyword>
<feature type="region of interest" description="Disordered" evidence="2">
    <location>
        <begin position="26"/>
        <end position="53"/>
    </location>
</feature>
<dbReference type="PANTHER" id="PTHR46150:SF3">
    <property type="entry name" value="RHO GTPASE-ACTIVATING PROTEIN 100F"/>
    <property type="match status" value="1"/>
</dbReference>
<comment type="caution">
    <text evidence="6">The sequence shown here is derived from an EMBL/GenBank/DDBJ whole genome shotgun (WGS) entry which is preliminary data.</text>
</comment>
<dbReference type="GO" id="GO:0046578">
    <property type="term" value="P:regulation of Ras protein signal transduction"/>
    <property type="evidence" value="ECO:0007669"/>
    <property type="project" value="TreeGrafter"/>
</dbReference>
<dbReference type="InParanoid" id="A0A482WSP2"/>
<dbReference type="InterPro" id="IPR057459">
    <property type="entry name" value="SYDE1/2_C2"/>
</dbReference>
<feature type="compositionally biased region" description="Low complexity" evidence="2">
    <location>
        <begin position="423"/>
        <end position="442"/>
    </location>
</feature>
<dbReference type="PROSITE" id="PS50106">
    <property type="entry name" value="PDZ"/>
    <property type="match status" value="1"/>
</dbReference>
<dbReference type="FunCoup" id="A0A482WSP2">
    <property type="interactions" value="18"/>
</dbReference>
<feature type="region of interest" description="Disordered" evidence="2">
    <location>
        <begin position="223"/>
        <end position="382"/>
    </location>
</feature>
<name>A0A482WSP2_LAOST</name>
<feature type="compositionally biased region" description="Gly residues" evidence="2">
    <location>
        <begin position="225"/>
        <end position="235"/>
    </location>
</feature>
<dbReference type="Pfam" id="PF00620">
    <property type="entry name" value="RhoGAP"/>
    <property type="match status" value="1"/>
</dbReference>
<dbReference type="InterPro" id="IPR000198">
    <property type="entry name" value="RhoGAP_dom"/>
</dbReference>
<dbReference type="PROSITE" id="PS50004">
    <property type="entry name" value="C2"/>
    <property type="match status" value="1"/>
</dbReference>
<feature type="domain" description="C2" evidence="3">
    <location>
        <begin position="763"/>
        <end position="901"/>
    </location>
</feature>
<dbReference type="InterPro" id="IPR035892">
    <property type="entry name" value="C2_domain_sf"/>
</dbReference>
<dbReference type="Gene3D" id="1.10.555.10">
    <property type="entry name" value="Rho GTPase activation protein"/>
    <property type="match status" value="1"/>
</dbReference>
<dbReference type="SUPFAM" id="SSF50156">
    <property type="entry name" value="PDZ domain-like"/>
    <property type="match status" value="1"/>
</dbReference>
<dbReference type="GO" id="GO:0005096">
    <property type="term" value="F:GTPase activator activity"/>
    <property type="evidence" value="ECO:0007669"/>
    <property type="project" value="UniProtKB-KW"/>
</dbReference>
<feature type="compositionally biased region" description="Basic and acidic residues" evidence="2">
    <location>
        <begin position="357"/>
        <end position="368"/>
    </location>
</feature>
<dbReference type="EMBL" id="QKKF02026138">
    <property type="protein sequence ID" value="RZF36635.1"/>
    <property type="molecule type" value="Genomic_DNA"/>
</dbReference>
<dbReference type="Gene3D" id="2.60.40.150">
    <property type="entry name" value="C2 domain"/>
    <property type="match status" value="1"/>
</dbReference>
<dbReference type="GO" id="GO:0030030">
    <property type="term" value="P:cell projection organization"/>
    <property type="evidence" value="ECO:0007669"/>
    <property type="project" value="TreeGrafter"/>
</dbReference>
<dbReference type="OrthoDB" id="120383at2759"/>
<evidence type="ECO:0000259" key="5">
    <source>
        <dbReference type="PROSITE" id="PS50238"/>
    </source>
</evidence>
<keyword evidence="7" id="KW-1185">Reference proteome</keyword>
<evidence type="ECO:0000259" key="3">
    <source>
        <dbReference type="PROSITE" id="PS50004"/>
    </source>
</evidence>
<reference evidence="6 7" key="1">
    <citation type="journal article" date="2017" name="Gigascience">
        <title>Genome sequence of the small brown planthopper, Laodelphax striatellus.</title>
        <authorList>
            <person name="Zhu J."/>
            <person name="Jiang F."/>
            <person name="Wang X."/>
            <person name="Yang P."/>
            <person name="Bao Y."/>
            <person name="Zhao W."/>
            <person name="Wang W."/>
            <person name="Lu H."/>
            <person name="Wang Q."/>
            <person name="Cui N."/>
            <person name="Li J."/>
            <person name="Chen X."/>
            <person name="Luo L."/>
            <person name="Yu J."/>
            <person name="Kang L."/>
            <person name="Cui F."/>
        </authorList>
    </citation>
    <scope>NUCLEOTIDE SEQUENCE [LARGE SCALE GENOMIC DNA]</scope>
    <source>
        <strain evidence="6">Lst14</strain>
    </source>
</reference>
<dbReference type="SMR" id="A0A482WSP2"/>
<feature type="compositionally biased region" description="Pro residues" evidence="2">
    <location>
        <begin position="1183"/>
        <end position="1218"/>
    </location>
</feature>
<dbReference type="SUPFAM" id="SSF49562">
    <property type="entry name" value="C2 domain (Calcium/lipid-binding domain, CaLB)"/>
    <property type="match status" value="1"/>
</dbReference>
<gene>
    <name evidence="6" type="ORF">LSTR_LSTR007338</name>
</gene>
<feature type="compositionally biased region" description="Polar residues" evidence="2">
    <location>
        <begin position="553"/>
        <end position="569"/>
    </location>
</feature>
<feature type="domain" description="Rho-GAP" evidence="5">
    <location>
        <begin position="970"/>
        <end position="1163"/>
    </location>
</feature>
<dbReference type="InterPro" id="IPR008936">
    <property type="entry name" value="Rho_GTPase_activation_prot"/>
</dbReference>
<dbReference type="Proteomes" id="UP000291343">
    <property type="component" value="Unassembled WGS sequence"/>
</dbReference>
<evidence type="ECO:0000256" key="1">
    <source>
        <dbReference type="ARBA" id="ARBA00022468"/>
    </source>
</evidence>
<dbReference type="GO" id="GO:0007165">
    <property type="term" value="P:signal transduction"/>
    <property type="evidence" value="ECO:0007669"/>
    <property type="project" value="InterPro"/>
</dbReference>
<feature type="compositionally biased region" description="Basic residues" evidence="2">
    <location>
        <begin position="283"/>
        <end position="308"/>
    </location>
</feature>
<evidence type="ECO:0000259" key="4">
    <source>
        <dbReference type="PROSITE" id="PS50106"/>
    </source>
</evidence>
<feature type="compositionally biased region" description="Basic and acidic residues" evidence="2">
    <location>
        <begin position="572"/>
        <end position="581"/>
    </location>
</feature>
<feature type="compositionally biased region" description="Polar residues" evidence="2">
    <location>
        <begin position="34"/>
        <end position="45"/>
    </location>
</feature>
<dbReference type="Pfam" id="PF25336">
    <property type="entry name" value="C2_SYDE"/>
    <property type="match status" value="1"/>
</dbReference>
<dbReference type="Gene3D" id="2.30.42.10">
    <property type="match status" value="1"/>
</dbReference>
<dbReference type="SMART" id="SM00228">
    <property type="entry name" value="PDZ"/>
    <property type="match status" value="1"/>
</dbReference>
<dbReference type="CDD" id="cd06718">
    <property type="entry name" value="PDZ_Par6-like"/>
    <property type="match status" value="1"/>
</dbReference>
<dbReference type="InterPro" id="IPR036034">
    <property type="entry name" value="PDZ_sf"/>
</dbReference>
<dbReference type="PROSITE" id="PS50238">
    <property type="entry name" value="RHOGAP"/>
    <property type="match status" value="1"/>
</dbReference>
<proteinExistence type="predicted"/>
<evidence type="ECO:0000313" key="7">
    <source>
        <dbReference type="Proteomes" id="UP000291343"/>
    </source>
</evidence>
<evidence type="ECO:0008006" key="8">
    <source>
        <dbReference type="Google" id="ProtNLM"/>
    </source>
</evidence>
<dbReference type="SMART" id="SM00324">
    <property type="entry name" value="RhoGAP"/>
    <property type="match status" value="1"/>
</dbReference>
<feature type="non-terminal residue" evidence="6">
    <location>
        <position position="1319"/>
    </location>
</feature>
<feature type="compositionally biased region" description="Low complexity" evidence="2">
    <location>
        <begin position="1172"/>
        <end position="1182"/>
    </location>
</feature>
<sequence length="1319" mass="143426">MRPDSGWRGLLSGEDAAMLCCGRKKEGRDLATSPRRQANPGNNGANIRPKEPPPMVVQGDFRKVSGISTEIFRQLETVENEHDATTAAALEAVERRGEMVVRLLDGTALLQHKGAGPGAAGGQQLHKRFMAMEDARHHVKLVEIVKRPGQTLGLYIREGNGMDRGDGVFISRIALESAVYNSGCLKVGDEILAVNLVDVTRMSLDDVVIIMSIPRRLVLITRQPRGGGAGGGVGGSHMQMMSAQPRPMEPKPPPIVVIKKELTRDEGPDDDDDDNGHSDLRRDHHHHQPHHQSHHQQQQHHQPQHHQHMNGDGSRMQPSRSQLGLGSLQQHHHQQHGSNGDINSSYLYYNSRPPSNEQHRASTLDRRTVPHSNSSTWSYQPPPAPVITEQPKAQHFQPFDKGYPKTLESLAEKVHSFYPNSGTTPPARRMSTTSSTTRLSSLQQYYDRGGGRGSSTRLMPRSGSDQHLPRVEYDYGSMRQTHSLLRSSLKPSAGGGGSGYSSSGGGGRYSGGGGGVSTMSRIGSGVSGGSSLTNPRISLRSNSLPRDSRGSRSHQQIPSLAQPSRQLVSNVRFDRETRSLLDQDDSDGALSAPEMSVTRRKERGRIPSSPSVFTADEYRAWLSRAPSTSAIYDRIRAASNASSAGTIKGQRAQRFTFSAENLPERTRQSELLYRPGQLAATLGAGAGVSSSLGTATLDRHSLATRSTSLRRMRHLLELEAKHLGGGAQGGSATGGARTPDSLHADRARVLEINPAEFLKYKVDKPPAGVVDWRQAPAVSGLLWVHLLAGRGLRPSVSGSHTSIAGAVSQSGSSQGVQPAGGGMRDLYCVLECDRVHKARTVVRTGDLVFDWDETFELDLVDNRELDLLIYSWDPQFRHKLCYKGSVHLATLLRDSPIHQLALKIEPRGTLYLRLRHTNPYHTFLRKSKQHLLLSTRTMGKSLSSGIFGADLESVVNRENLTGGVPGGVATSVTMATQSALVASVPIIVRRCVEEIERRGLDIIGLYRLCGSATKKRILREAFERNARTVDLSPDNVPDINVITGVLKDYLRELPEPLFTKCLYQMLVDALSVCLPDDPEGNAKLMFSILDCLPRINRATLIYLMDHLALVVTQSEQNKMSPQNLAVCFGPILTLQSECEDKQLDFLQPINVVRYLLEIWPIKSVRELLTASPAQPQLQSQPSAAPPPVRPPKQSAQPPPPPLPTKPAGFRPPPGPVPTPSKGIRRPPPAIPVRQGGPTPVVVASPTSDESSPDADGDADETDSVKRAAPPRVEPRRPAPAVLPARGGPPPPHPMGAPPQIPARTGGYPGSDTKTAAYQM</sequence>
<dbReference type="InterPro" id="IPR000008">
    <property type="entry name" value="C2_dom"/>
</dbReference>
<dbReference type="GO" id="GO:0016477">
    <property type="term" value="P:cell migration"/>
    <property type="evidence" value="ECO:0007669"/>
    <property type="project" value="TreeGrafter"/>
</dbReference>
<feature type="region of interest" description="Disordered" evidence="2">
    <location>
        <begin position="417"/>
        <end position="469"/>
    </location>
</feature>
<dbReference type="InterPro" id="IPR052118">
    <property type="entry name" value="Rho-GAP_regulator"/>
</dbReference>
<feature type="compositionally biased region" description="Polar residues" evidence="2">
    <location>
        <begin position="370"/>
        <end position="379"/>
    </location>
</feature>
<feature type="compositionally biased region" description="Pro residues" evidence="2">
    <location>
        <begin position="1286"/>
        <end position="1300"/>
    </location>
</feature>
<protein>
    <recommendedName>
        <fullName evidence="8">Rho GTPase-activating protein 100F</fullName>
    </recommendedName>
</protein>
<feature type="region of interest" description="Disordered" evidence="2">
    <location>
        <begin position="486"/>
        <end position="608"/>
    </location>
</feature>
<feature type="domain" description="PDZ" evidence="4">
    <location>
        <begin position="141"/>
        <end position="211"/>
    </location>
</feature>
<evidence type="ECO:0000313" key="6">
    <source>
        <dbReference type="EMBL" id="RZF36635.1"/>
    </source>
</evidence>
<feature type="compositionally biased region" description="Polar residues" evidence="2">
    <location>
        <begin position="340"/>
        <end position="356"/>
    </location>
</feature>
<organism evidence="6 7">
    <name type="scientific">Laodelphax striatellus</name>
    <name type="common">Small brown planthopper</name>
    <name type="synonym">Delphax striatella</name>
    <dbReference type="NCBI Taxonomy" id="195883"/>
    <lineage>
        <taxon>Eukaryota</taxon>
        <taxon>Metazoa</taxon>
        <taxon>Ecdysozoa</taxon>
        <taxon>Arthropoda</taxon>
        <taxon>Hexapoda</taxon>
        <taxon>Insecta</taxon>
        <taxon>Pterygota</taxon>
        <taxon>Neoptera</taxon>
        <taxon>Paraneoptera</taxon>
        <taxon>Hemiptera</taxon>
        <taxon>Auchenorrhyncha</taxon>
        <taxon>Fulgoroidea</taxon>
        <taxon>Delphacidae</taxon>
        <taxon>Criomorphinae</taxon>
        <taxon>Laodelphax</taxon>
    </lineage>
</organism>
<evidence type="ECO:0000256" key="2">
    <source>
        <dbReference type="SAM" id="MobiDB-lite"/>
    </source>
</evidence>
<feature type="region of interest" description="Disordered" evidence="2">
    <location>
        <begin position="1172"/>
        <end position="1319"/>
    </location>
</feature>
<dbReference type="FunFam" id="1.10.555.10:FF:000031">
    <property type="entry name" value="rho GTPase-activating protein 100F isoform X6"/>
    <property type="match status" value="1"/>
</dbReference>
<dbReference type="STRING" id="195883.A0A482WSP2"/>